<evidence type="ECO:0000256" key="1">
    <source>
        <dbReference type="SAM" id="MobiDB-lite"/>
    </source>
</evidence>
<evidence type="ECO:0000313" key="2">
    <source>
        <dbReference type="EMBL" id="AAL28722.1"/>
    </source>
</evidence>
<dbReference type="AlphaFoldDB" id="Q95RS3"/>
<proteinExistence type="evidence at transcript level"/>
<feature type="region of interest" description="Disordered" evidence="1">
    <location>
        <begin position="1"/>
        <end position="32"/>
    </location>
</feature>
<sequence>MSETITKKRKRKKNPAKSMRGTTSRSNRNRDGSLFVARISHKGCEWAYLARPSLCHMKSKHIIYMKLL</sequence>
<protein>
    <submittedName>
        <fullName evidence="2">LD14406p</fullName>
    </submittedName>
</protein>
<reference evidence="2" key="1">
    <citation type="submission" date="2001-10" db="EMBL/GenBank/DDBJ databases">
        <authorList>
            <person name="Stapleton M."/>
            <person name="Brokstein P."/>
            <person name="Hong L."/>
            <person name="Agbayani A."/>
            <person name="Carlson J."/>
            <person name="Champe M."/>
            <person name="Chavez C."/>
            <person name="Dorsett V."/>
            <person name="Farfan D."/>
            <person name="Frise E."/>
            <person name="George R."/>
            <person name="Gonzalez M."/>
            <person name="Guarin H."/>
            <person name="Li P."/>
            <person name="Liao G."/>
            <person name="Miranda A."/>
            <person name="Mungall C.J."/>
            <person name="Nunoo J."/>
            <person name="Pacleb J."/>
            <person name="Paragas V."/>
            <person name="Park S."/>
            <person name="Phouanenavong S."/>
            <person name="Wan K."/>
            <person name="Yu C."/>
            <person name="Lewis S.E."/>
            <person name="Rubin G.M."/>
            <person name="Celniker S."/>
        </authorList>
    </citation>
    <scope>NUCLEOTIDE SEQUENCE</scope>
    <source>
        <strain evidence="2">Berkeley</strain>
    </source>
</reference>
<accession>Q95RS3</accession>
<dbReference type="EMBL" id="AY061174">
    <property type="protein sequence ID" value="AAL28722.1"/>
    <property type="molecule type" value="mRNA"/>
</dbReference>
<organism evidence="2">
    <name type="scientific">Drosophila melanogaster</name>
    <name type="common">Fruit fly</name>
    <dbReference type="NCBI Taxonomy" id="7227"/>
    <lineage>
        <taxon>Eukaryota</taxon>
        <taxon>Metazoa</taxon>
        <taxon>Ecdysozoa</taxon>
        <taxon>Arthropoda</taxon>
        <taxon>Hexapoda</taxon>
        <taxon>Insecta</taxon>
        <taxon>Pterygota</taxon>
        <taxon>Neoptera</taxon>
        <taxon>Endopterygota</taxon>
        <taxon>Diptera</taxon>
        <taxon>Brachycera</taxon>
        <taxon>Muscomorpha</taxon>
        <taxon>Ephydroidea</taxon>
        <taxon>Drosophilidae</taxon>
        <taxon>Drosophila</taxon>
        <taxon>Sophophora</taxon>
    </lineage>
</organism>
<name>Q95RS3_DROME</name>